<dbReference type="Pfam" id="PF12974">
    <property type="entry name" value="Phosphonate-bd"/>
    <property type="match status" value="1"/>
</dbReference>
<feature type="domain" description="PBP" evidence="2">
    <location>
        <begin position="22"/>
        <end position="238"/>
    </location>
</feature>
<reference evidence="3 4" key="1">
    <citation type="submission" date="2020-08" db="EMBL/GenBank/DDBJ databases">
        <title>Acidobacteriota in marine sediments use diverse sulfur dissimilation pathways.</title>
        <authorList>
            <person name="Wasmund K."/>
        </authorList>
    </citation>
    <scope>NUCLEOTIDE SEQUENCE [LARGE SCALE GENOMIC DNA]</scope>
    <source>
        <strain evidence="3">MAG AM4</strain>
    </source>
</reference>
<gene>
    <name evidence="3" type="ORF">IFK94_13765</name>
</gene>
<evidence type="ECO:0000256" key="1">
    <source>
        <dbReference type="ARBA" id="ARBA00022729"/>
    </source>
</evidence>
<evidence type="ECO:0000313" key="3">
    <source>
        <dbReference type="EMBL" id="MBD3869184.1"/>
    </source>
</evidence>
<keyword evidence="1" id="KW-0732">Signal</keyword>
<dbReference type="SUPFAM" id="SSF53850">
    <property type="entry name" value="Periplasmic binding protein-like II"/>
    <property type="match status" value="2"/>
</dbReference>
<name>A0A8J6Y4D1_9BACT</name>
<protein>
    <submittedName>
        <fullName evidence="3">PhnD/SsuA/transferrin family substrate-binding protein</fullName>
    </submittedName>
</protein>
<dbReference type="PANTHER" id="PTHR30570">
    <property type="entry name" value="PERIPLASMIC PHOSPHATE BINDING COMPONENT OF PHOSPHATE ABC TRANSPORTER"/>
    <property type="match status" value="1"/>
</dbReference>
<dbReference type="PANTHER" id="PTHR30570:SF1">
    <property type="entry name" value="PHOSPHATE-BINDING PROTEIN PSTS"/>
    <property type="match status" value="1"/>
</dbReference>
<comment type="caution">
    <text evidence="3">The sequence shown here is derived from an EMBL/GenBank/DDBJ whole genome shotgun (WGS) entry which is preliminary data.</text>
</comment>
<dbReference type="EMBL" id="JACXWD010000065">
    <property type="protein sequence ID" value="MBD3869184.1"/>
    <property type="molecule type" value="Genomic_DNA"/>
</dbReference>
<dbReference type="Pfam" id="PF12849">
    <property type="entry name" value="PBP_like_2"/>
    <property type="match status" value="1"/>
</dbReference>
<proteinExistence type="predicted"/>
<dbReference type="AlphaFoldDB" id="A0A8J6Y4D1"/>
<evidence type="ECO:0000259" key="2">
    <source>
        <dbReference type="Pfam" id="PF12849"/>
    </source>
</evidence>
<dbReference type="InterPro" id="IPR050811">
    <property type="entry name" value="Phosphate_ABC_transporter"/>
</dbReference>
<accession>A0A8J6Y4D1</accession>
<sequence>MVLLLAVASWGCSDRIEPEEVQAAVSIQVAVSEAAMPLMGVLAKEAGKTTPPLELNLLPPSHSGGALAAVLTSDADLAVLTRLPRDEEMRDDLVYMQLARDGLVFATHPGAGVADLSSSALRAIYSGEVTNWSQLGGSNQRIVVLDRPEHSSPKIALRHTIFGPDLVITPNASELERPGMMDISLVTIPGTIGYTSLGGAISGDLKINILGLDGVRPTVPNVEQGIYPLFRPIGLVIPAVPDRKTMLLVDSVYHPDQEQLLSSAGYSPVMMDLTIGILPEINPVLQAQRFHPMEVYLSEAVGHRIAVRIVQLPSYAELLDEYRGGRIDAAFFGSFTYAVANAADSLQLVARPERAGVSTYKGLILARRDSGIRTVEDLRGKRFSFIAETTAADLFVKAWFRRQGIKEPADYLGSMQDAGSHEASIRRILSGEVDAGAAKDLVYSRLLEMEPGIESELVILAESEPVPDNALAIRNTTRLICVRCHQDESKGAVPPANLHALLVEALMKLESHPDGPAVLAAVGADRFVSTTNEDYANLYRMVRELGIDLKSRR</sequence>
<evidence type="ECO:0000313" key="4">
    <source>
        <dbReference type="Proteomes" id="UP000648239"/>
    </source>
</evidence>
<dbReference type="Gene3D" id="3.40.190.10">
    <property type="entry name" value="Periplasmic binding protein-like II"/>
    <property type="match status" value="4"/>
</dbReference>
<dbReference type="Proteomes" id="UP000648239">
    <property type="component" value="Unassembled WGS sequence"/>
</dbReference>
<organism evidence="3 4">
    <name type="scientific">Candidatus Polarisedimenticola svalbardensis</name>
    <dbReference type="NCBI Taxonomy" id="2886004"/>
    <lineage>
        <taxon>Bacteria</taxon>
        <taxon>Pseudomonadati</taxon>
        <taxon>Acidobacteriota</taxon>
        <taxon>Candidatus Polarisedimenticolia</taxon>
        <taxon>Candidatus Polarisedimenticolales</taxon>
        <taxon>Candidatus Polarisedimenticolaceae</taxon>
        <taxon>Candidatus Polarisedimenticola</taxon>
    </lineage>
</organism>
<dbReference type="InterPro" id="IPR024370">
    <property type="entry name" value="PBP_domain"/>
</dbReference>